<dbReference type="AlphaFoldDB" id="A0A1F6XK12"/>
<organism evidence="1 2">
    <name type="scientific">Candidatus Nomurabacteria bacterium RIFCSPLOWO2_01_FULL_40_18</name>
    <dbReference type="NCBI Taxonomy" id="1801773"/>
    <lineage>
        <taxon>Bacteria</taxon>
        <taxon>Candidatus Nomuraibacteriota</taxon>
    </lineage>
</organism>
<name>A0A1F6XK12_9BACT</name>
<evidence type="ECO:0000313" key="1">
    <source>
        <dbReference type="EMBL" id="OGI94497.1"/>
    </source>
</evidence>
<evidence type="ECO:0000313" key="2">
    <source>
        <dbReference type="Proteomes" id="UP000176629"/>
    </source>
</evidence>
<dbReference type="Proteomes" id="UP000176629">
    <property type="component" value="Unassembled WGS sequence"/>
</dbReference>
<reference evidence="1 2" key="1">
    <citation type="journal article" date="2016" name="Nat. Commun.">
        <title>Thousands of microbial genomes shed light on interconnected biogeochemical processes in an aquifer system.</title>
        <authorList>
            <person name="Anantharaman K."/>
            <person name="Brown C.T."/>
            <person name="Hug L.A."/>
            <person name="Sharon I."/>
            <person name="Castelle C.J."/>
            <person name="Probst A.J."/>
            <person name="Thomas B.C."/>
            <person name="Singh A."/>
            <person name="Wilkins M.J."/>
            <person name="Karaoz U."/>
            <person name="Brodie E.L."/>
            <person name="Williams K.H."/>
            <person name="Hubbard S.S."/>
            <person name="Banfield J.F."/>
        </authorList>
    </citation>
    <scope>NUCLEOTIDE SEQUENCE [LARGE SCALE GENOMIC DNA]</scope>
</reference>
<comment type="caution">
    <text evidence="1">The sequence shown here is derived from an EMBL/GenBank/DDBJ whole genome shotgun (WGS) entry which is preliminary data.</text>
</comment>
<sequence>MGVKFNVTIMDDVLEFIRTLSAKEQSKIFGAINFLGNKKFDKVYVKQLTGNIKELKIKRCRLIFFIHKDEIYFIRMFVKKSNKTPKSEIELALKFYKSFIKFNQDI</sequence>
<dbReference type="STRING" id="1801773.A3A03_00005"/>
<proteinExistence type="predicted"/>
<accession>A0A1F6XK12</accession>
<dbReference type="Pfam" id="PF05973">
    <property type="entry name" value="Gp49"/>
    <property type="match status" value="1"/>
</dbReference>
<protein>
    <recommendedName>
        <fullName evidence="3">Addiction module toxin RelE</fullName>
    </recommendedName>
</protein>
<dbReference type="InterPro" id="IPR009241">
    <property type="entry name" value="HigB-like"/>
</dbReference>
<gene>
    <name evidence="1" type="ORF">A3A03_00005</name>
</gene>
<evidence type="ECO:0008006" key="3">
    <source>
        <dbReference type="Google" id="ProtNLM"/>
    </source>
</evidence>
<dbReference type="EMBL" id="MFUX01000021">
    <property type="protein sequence ID" value="OGI94497.1"/>
    <property type="molecule type" value="Genomic_DNA"/>
</dbReference>